<protein>
    <submittedName>
        <fullName evidence="3">Glycosyl transferase, group 1</fullName>
    </submittedName>
</protein>
<gene>
    <name evidence="3" type="ordered locus">RPB_1540</name>
</gene>
<dbReference type="OrthoDB" id="9790710at2"/>
<dbReference type="PANTHER" id="PTHR45947">
    <property type="entry name" value="SULFOQUINOVOSYL TRANSFERASE SQD2"/>
    <property type="match status" value="1"/>
</dbReference>
<feature type="region of interest" description="Disordered" evidence="1">
    <location>
        <begin position="1"/>
        <end position="37"/>
    </location>
</feature>
<dbReference type="HOGENOM" id="CLU_009583_0_3_5"/>
<dbReference type="eggNOG" id="COG0438">
    <property type="taxonomic scope" value="Bacteria"/>
</dbReference>
<proteinExistence type="predicted"/>
<dbReference type="Proteomes" id="UP000008809">
    <property type="component" value="Chromosome"/>
</dbReference>
<dbReference type="STRING" id="316058.RPB_1540"/>
<dbReference type="GO" id="GO:0016757">
    <property type="term" value="F:glycosyltransferase activity"/>
    <property type="evidence" value="ECO:0007669"/>
    <property type="project" value="InterPro"/>
</dbReference>
<keyword evidence="3" id="KW-0808">Transferase</keyword>
<keyword evidence="4" id="KW-1185">Reference proteome</keyword>
<organism evidence="3 4">
    <name type="scientific">Rhodopseudomonas palustris (strain HaA2)</name>
    <dbReference type="NCBI Taxonomy" id="316058"/>
    <lineage>
        <taxon>Bacteria</taxon>
        <taxon>Pseudomonadati</taxon>
        <taxon>Pseudomonadota</taxon>
        <taxon>Alphaproteobacteria</taxon>
        <taxon>Hyphomicrobiales</taxon>
        <taxon>Nitrobacteraceae</taxon>
        <taxon>Rhodopseudomonas</taxon>
    </lineage>
</organism>
<evidence type="ECO:0000256" key="1">
    <source>
        <dbReference type="SAM" id="MobiDB-lite"/>
    </source>
</evidence>
<dbReference type="InterPro" id="IPR001296">
    <property type="entry name" value="Glyco_trans_1"/>
</dbReference>
<dbReference type="SUPFAM" id="SSF53756">
    <property type="entry name" value="UDP-Glycosyltransferase/glycogen phosphorylase"/>
    <property type="match status" value="1"/>
</dbReference>
<dbReference type="CAZy" id="GT4">
    <property type="family name" value="Glycosyltransferase Family 4"/>
</dbReference>
<dbReference type="Pfam" id="PF00534">
    <property type="entry name" value="Glycos_transf_1"/>
    <property type="match status" value="1"/>
</dbReference>
<reference evidence="3 4" key="1">
    <citation type="submission" date="2006-01" db="EMBL/GenBank/DDBJ databases">
        <title>Complete sequence of Rhodopseudomonas palustris HaA2.</title>
        <authorList>
            <consortium name="US DOE Joint Genome Institute"/>
            <person name="Copeland A."/>
            <person name="Lucas S."/>
            <person name="Lapidus A."/>
            <person name="Barry K."/>
            <person name="Detter J.C."/>
            <person name="Glavina T."/>
            <person name="Hammon N."/>
            <person name="Israni S."/>
            <person name="Pitluck S."/>
            <person name="Chain P."/>
            <person name="Malfatti S."/>
            <person name="Shin M."/>
            <person name="Vergez L."/>
            <person name="Schmutz J."/>
            <person name="Larimer F."/>
            <person name="Land M."/>
            <person name="Hauser L."/>
            <person name="Pelletier D.A."/>
            <person name="Kyrpides N."/>
            <person name="Anderson I."/>
            <person name="Oda Y."/>
            <person name="Harwood C.S."/>
            <person name="Richardson P."/>
        </authorList>
    </citation>
    <scope>NUCLEOTIDE SEQUENCE [LARGE SCALE GENOMIC DNA]</scope>
    <source>
        <strain evidence="3 4">HaA2</strain>
    </source>
</reference>
<dbReference type="EMBL" id="CP000250">
    <property type="protein sequence ID" value="ABD06250.1"/>
    <property type="molecule type" value="Genomic_DNA"/>
</dbReference>
<evidence type="ECO:0000259" key="2">
    <source>
        <dbReference type="Pfam" id="PF00534"/>
    </source>
</evidence>
<dbReference type="InterPro" id="IPR050194">
    <property type="entry name" value="Glycosyltransferase_grp1"/>
</dbReference>
<dbReference type="Gene3D" id="3.40.50.2000">
    <property type="entry name" value="Glycogen Phosphorylase B"/>
    <property type="match status" value="2"/>
</dbReference>
<feature type="domain" description="Glycosyl transferase family 1" evidence="2">
    <location>
        <begin position="238"/>
        <end position="389"/>
    </location>
</feature>
<dbReference type="CDD" id="cd03811">
    <property type="entry name" value="GT4_GT28_WabH-like"/>
    <property type="match status" value="1"/>
</dbReference>
<dbReference type="AlphaFoldDB" id="Q2IZW0"/>
<evidence type="ECO:0000313" key="3">
    <source>
        <dbReference type="EMBL" id="ABD06250.1"/>
    </source>
</evidence>
<evidence type="ECO:0000313" key="4">
    <source>
        <dbReference type="Proteomes" id="UP000008809"/>
    </source>
</evidence>
<accession>Q2IZW0</accession>
<name>Q2IZW0_RHOP2</name>
<sequence>MDANRPGHRSGDGIDPKPSVTDDAPTTRPARNSAQPPMPVSVAHVLRTYGVHGGERQLARLFAAEDPARYKITFLSIYNNPECEDYFARIPGLRQKIVLGLKAPVFPALRSEMLLLLLVLPVLQVRMLYLLAAGRHRICVAHGIQAAAACWLAAWFMPRIRFVYVHRGTKSEAGSHPIFKLLYRPFDVVAGVSVATAASLTSLVRGGRVLTLENGIDWQAFVSAAADCERHHPPGIVTLISSARLLPHKAQAFLLQAFAVLVRERPNVELIVAGDGPERDNLIALAGRLGIADKVRFPGHVTDINCRIVNSDIFVHASEVEGMSNAVLEAMTLGLPSVVVDAPGVSECHIEGDTGFIVERNPNAMAARLIALIDDAELRARMGRRARQRVEEQYSIAANVERYHAMYAELLAGA</sequence>
<dbReference type="KEGG" id="rpb:RPB_1540"/>
<dbReference type="PANTHER" id="PTHR45947:SF3">
    <property type="entry name" value="SULFOQUINOVOSYL TRANSFERASE SQD2"/>
    <property type="match status" value="1"/>
</dbReference>